<reference evidence="1 2" key="1">
    <citation type="submission" date="2018-03" db="EMBL/GenBank/DDBJ databases">
        <title>Neisseria weixii sp. nov., isolated from the intestinal contents of Tibetan Plateau pika (Ochotona curzoniae) in Yushu, Qinghai Province, China.</title>
        <authorList>
            <person name="Gui Z."/>
        </authorList>
    </citation>
    <scope>NUCLEOTIDE SEQUENCE [LARGE SCALE GENOMIC DNA]</scope>
    <source>
        <strain evidence="1 2">ATCC 51483</strain>
    </source>
</reference>
<dbReference type="Proteomes" id="UP000241868">
    <property type="component" value="Unassembled WGS sequence"/>
</dbReference>
<proteinExistence type="predicted"/>
<name>A0A2P7TZD4_9NEIS</name>
<accession>A0A2P7TZD4</accession>
<sequence>MCLMLPYKDDLASMEHLFFMLKAGGKCQRFCEHNGNSVVVMPGESSCATIHDKDIRIYCISALMAARNRGKPLNRTVRFTAYDFLVSPNRPTTGANYNLLREFLCRIAGIRIVTSIKTGSYRQESNLGLLDKIDIIYKDETDENNLIIAIEVTFPDWLYQLIETQRVKTILPDYFRLRKPLDRRIYELCGKQADWTVFLDLLHKKSGSTSTLYRFRQAIKELVASNDLPDYRLQYYEKKDITKEKPNFINSVEKEKILSWAL</sequence>
<keyword evidence="2" id="KW-1185">Reference proteome</keyword>
<dbReference type="AlphaFoldDB" id="A0A2P7TZD4"/>
<gene>
    <name evidence="1" type="ORF">C7N83_08495</name>
</gene>
<protein>
    <submittedName>
        <fullName evidence="1">Plasmid replication initiator-like protein</fullName>
    </submittedName>
</protein>
<dbReference type="EMBL" id="PXYY01000052">
    <property type="protein sequence ID" value="PSJ80051.1"/>
    <property type="molecule type" value="Genomic_DNA"/>
</dbReference>
<dbReference type="InterPro" id="IPR018777">
    <property type="entry name" value="Replication_initiator_prot_A"/>
</dbReference>
<dbReference type="Pfam" id="PF10134">
    <property type="entry name" value="RPA"/>
    <property type="match status" value="1"/>
</dbReference>
<organism evidence="1 2">
    <name type="scientific">Neisseria iguanae</name>
    <dbReference type="NCBI Taxonomy" id="90242"/>
    <lineage>
        <taxon>Bacteria</taxon>
        <taxon>Pseudomonadati</taxon>
        <taxon>Pseudomonadota</taxon>
        <taxon>Betaproteobacteria</taxon>
        <taxon>Neisseriales</taxon>
        <taxon>Neisseriaceae</taxon>
        <taxon>Neisseria</taxon>
    </lineage>
</organism>
<comment type="caution">
    <text evidence="1">The sequence shown here is derived from an EMBL/GenBank/DDBJ whole genome shotgun (WGS) entry which is preliminary data.</text>
</comment>
<evidence type="ECO:0000313" key="1">
    <source>
        <dbReference type="EMBL" id="PSJ80051.1"/>
    </source>
</evidence>
<evidence type="ECO:0000313" key="2">
    <source>
        <dbReference type="Proteomes" id="UP000241868"/>
    </source>
</evidence>